<dbReference type="Pfam" id="PF22513">
    <property type="entry name" value="FitA-like_RHH"/>
    <property type="match status" value="1"/>
</dbReference>
<organism evidence="2">
    <name type="scientific">marine metagenome</name>
    <dbReference type="NCBI Taxonomy" id="408172"/>
    <lineage>
        <taxon>unclassified sequences</taxon>
        <taxon>metagenomes</taxon>
        <taxon>ecological metagenomes</taxon>
    </lineage>
</organism>
<dbReference type="GO" id="GO:0006355">
    <property type="term" value="P:regulation of DNA-templated transcription"/>
    <property type="evidence" value="ECO:0007669"/>
    <property type="project" value="InterPro"/>
</dbReference>
<name>A0A382A1G3_9ZZZZ</name>
<evidence type="ECO:0000259" key="1">
    <source>
        <dbReference type="Pfam" id="PF22513"/>
    </source>
</evidence>
<gene>
    <name evidence="2" type="ORF">METZ01_LOCUS148220</name>
</gene>
<dbReference type="EMBL" id="UINC01023528">
    <property type="protein sequence ID" value="SVA95366.1"/>
    <property type="molecule type" value="Genomic_DNA"/>
</dbReference>
<dbReference type="AlphaFoldDB" id="A0A382A1G3"/>
<feature type="domain" description="Antitoxin FitA-like ribbon-helix-helix" evidence="1">
    <location>
        <begin position="8"/>
        <end position="36"/>
    </location>
</feature>
<dbReference type="InterPro" id="IPR053853">
    <property type="entry name" value="FitA-like_RHH"/>
</dbReference>
<proteinExistence type="predicted"/>
<sequence>MGNLTLAIDDDLLRRARVRAADQGTSVNAVVRELLAGYAAIDRTTSARRRLVALSVSSSSGSGETPPEADHGR</sequence>
<dbReference type="SUPFAM" id="SSF47598">
    <property type="entry name" value="Ribbon-helix-helix"/>
    <property type="match status" value="1"/>
</dbReference>
<reference evidence="2" key="1">
    <citation type="submission" date="2018-05" db="EMBL/GenBank/DDBJ databases">
        <authorList>
            <person name="Lanie J.A."/>
            <person name="Ng W.-L."/>
            <person name="Kazmierczak K.M."/>
            <person name="Andrzejewski T.M."/>
            <person name="Davidsen T.M."/>
            <person name="Wayne K.J."/>
            <person name="Tettelin H."/>
            <person name="Glass J.I."/>
            <person name="Rusch D."/>
            <person name="Podicherti R."/>
            <person name="Tsui H.-C.T."/>
            <person name="Winkler M.E."/>
        </authorList>
    </citation>
    <scope>NUCLEOTIDE SEQUENCE</scope>
</reference>
<dbReference type="InterPro" id="IPR010985">
    <property type="entry name" value="Ribbon_hlx_hlx"/>
</dbReference>
<protein>
    <recommendedName>
        <fullName evidence="1">Antitoxin FitA-like ribbon-helix-helix domain-containing protein</fullName>
    </recommendedName>
</protein>
<accession>A0A382A1G3</accession>
<evidence type="ECO:0000313" key="2">
    <source>
        <dbReference type="EMBL" id="SVA95366.1"/>
    </source>
</evidence>